<organism evidence="4 5">
    <name type="scientific">Streptococcus troglodytae</name>
    <dbReference type="NCBI Taxonomy" id="1111760"/>
    <lineage>
        <taxon>Bacteria</taxon>
        <taxon>Bacillati</taxon>
        <taxon>Bacillota</taxon>
        <taxon>Bacilli</taxon>
        <taxon>Lactobacillales</taxon>
        <taxon>Streptococcaceae</taxon>
        <taxon>Streptococcus</taxon>
    </lineage>
</organism>
<evidence type="ECO:0000256" key="1">
    <source>
        <dbReference type="ARBA" id="ARBA00022450"/>
    </source>
</evidence>
<name>A0A1L7LJH0_9STRE</name>
<dbReference type="Pfam" id="PF16197">
    <property type="entry name" value="KAsynt_C_assoc"/>
    <property type="match status" value="1"/>
</dbReference>
<dbReference type="Gene3D" id="3.40.47.10">
    <property type="match status" value="1"/>
</dbReference>
<dbReference type="GO" id="GO:0004312">
    <property type="term" value="F:fatty acid synthase activity"/>
    <property type="evidence" value="ECO:0007669"/>
    <property type="project" value="TreeGrafter"/>
</dbReference>
<gene>
    <name evidence="4" type="ORF">SRT_10930</name>
</gene>
<dbReference type="AlphaFoldDB" id="A0A1L7LJH0"/>
<reference evidence="4 5" key="1">
    <citation type="journal article" date="2016" name="Microbiol. Immunol.">
        <title>Complete genome sequence of Streptococcus troglodytae TKU31 isolated from the oral cavity of a chimpanzee (Pan troglodytes).</title>
        <authorList>
            <person name="Okamoto M."/>
            <person name="Naito M."/>
            <person name="Miyanohara M."/>
            <person name="Imai S."/>
            <person name="Nomura Y."/>
            <person name="Saito W."/>
            <person name="Momoi Y."/>
            <person name="Takada K."/>
            <person name="Miyabe-Nishiwaki T."/>
            <person name="Tomonaga M."/>
            <person name="Hanada N."/>
        </authorList>
    </citation>
    <scope>NUCLEOTIDE SEQUENCE [LARGE SCALE GENOMIC DNA]</scope>
    <source>
        <strain evidence="5">TKU 31</strain>
    </source>
</reference>
<evidence type="ECO:0000256" key="2">
    <source>
        <dbReference type="ARBA" id="ARBA00022553"/>
    </source>
</evidence>
<accession>A0A1L7LJH0</accession>
<evidence type="ECO:0000313" key="4">
    <source>
        <dbReference type="EMBL" id="BAQ24354.1"/>
    </source>
</evidence>
<dbReference type="Proteomes" id="UP000217758">
    <property type="component" value="Chromosome"/>
</dbReference>
<dbReference type="InterPro" id="IPR016039">
    <property type="entry name" value="Thiolase-like"/>
</dbReference>
<feature type="domain" description="Polyketide synthase C-terminal extension" evidence="3">
    <location>
        <begin position="17"/>
        <end position="70"/>
    </location>
</feature>
<evidence type="ECO:0000259" key="3">
    <source>
        <dbReference type="Pfam" id="PF16197"/>
    </source>
</evidence>
<proteinExistence type="predicted"/>
<keyword evidence="5" id="KW-1185">Reference proteome</keyword>
<dbReference type="KEGG" id="strg:SRT_10930"/>
<dbReference type="PANTHER" id="PTHR43775:SF37">
    <property type="entry name" value="SI:DKEY-61P9.11"/>
    <property type="match status" value="1"/>
</dbReference>
<dbReference type="InterPro" id="IPR050091">
    <property type="entry name" value="PKS_NRPS_Biosynth_Enz"/>
</dbReference>
<evidence type="ECO:0000313" key="5">
    <source>
        <dbReference type="Proteomes" id="UP000217758"/>
    </source>
</evidence>
<dbReference type="RefSeq" id="WP_230401495.1">
    <property type="nucleotide sequence ID" value="NZ_AP014612.1"/>
</dbReference>
<dbReference type="EMBL" id="AP014612">
    <property type="protein sequence ID" value="BAQ24354.1"/>
    <property type="molecule type" value="Genomic_DNA"/>
</dbReference>
<keyword evidence="1" id="KW-0596">Phosphopantetheine</keyword>
<dbReference type="InterPro" id="IPR032821">
    <property type="entry name" value="PKS_assoc"/>
</dbReference>
<dbReference type="SUPFAM" id="SSF53901">
    <property type="entry name" value="Thiolase-like"/>
    <property type="match status" value="1"/>
</dbReference>
<sequence length="71" mass="8158">MFQNKEIPPTINLEQVNPVIDFDNLALEPAWKLMDWKKEIEGEPRRAGVSSFGFGGTNAHILLEEYEKNQI</sequence>
<dbReference type="PANTHER" id="PTHR43775">
    <property type="entry name" value="FATTY ACID SYNTHASE"/>
    <property type="match status" value="1"/>
</dbReference>
<dbReference type="GO" id="GO:0006633">
    <property type="term" value="P:fatty acid biosynthetic process"/>
    <property type="evidence" value="ECO:0007669"/>
    <property type="project" value="TreeGrafter"/>
</dbReference>
<protein>
    <submittedName>
        <fullName evidence="4">6-deoxyerythronolide-B synthase</fullName>
    </submittedName>
</protein>
<keyword evidence="2" id="KW-0597">Phosphoprotein</keyword>